<dbReference type="OrthoDB" id="9764766at2"/>
<evidence type="ECO:0000313" key="2">
    <source>
        <dbReference type="Proteomes" id="UP000051324"/>
    </source>
</evidence>
<dbReference type="InterPro" id="IPR009651">
    <property type="entry name" value="Met_g_lyase_put"/>
</dbReference>
<sequence>MVLNSWKADLPADLVAKVEKVDEKIKDHLQLIDEQVMYNQQRLLSLFRKHRVAEEDLVGSTGYGFDDMGREKLEAIFADYFKAEDALVRPQLISGTHAIATAFYGVLRPNDTLYYMTGMPYDTIQQVIGIVGDNPKTLHEYDINFDYTPLKENGKVDYDSVKEKLTTDDSIKVVAIQRSRGYATRESFVVDEVREMIEFVKEYAPNAIIFIDNCYGEFSETTEPSFYGADLMAGSLFKNAGAGIAKGGAFLVGRKDLIAQAAAQLYAPGLGKAEGPTWGYQRDFYQGVFMAPHTTGEAIKGAIYTAALLEELGMDVSPKWDAPRTDLVQTVTFGKPEPMIKFCAAIQHNSPMNAFVDPVPSYMDGYEDQVIMASGSFTEGSTIELSSDGPLRPPYCLYIQGGLSYAHVKLAVTAAANEAFYKENK</sequence>
<protein>
    <submittedName>
        <fullName evidence="1">Aluminum resistance protein</fullName>
    </submittedName>
</protein>
<comment type="caution">
    <text evidence="1">The sequence shown here is derived from an EMBL/GenBank/DDBJ whole genome shotgun (WGS) entry which is preliminary data.</text>
</comment>
<dbReference type="AlphaFoldDB" id="A0A0R1TR96"/>
<dbReference type="PANTHER" id="PTHR46658">
    <property type="entry name" value="CYS OR MET METABOLISM PYRIDOXAL-PHOSPHATE-DEPENDENT ENZYME"/>
    <property type="match status" value="1"/>
</dbReference>
<dbReference type="Proteomes" id="UP000051324">
    <property type="component" value="Unassembled WGS sequence"/>
</dbReference>
<organism evidence="1 2">
    <name type="scientific">Ligilactobacillus apodemi DSM 16634 = JCM 16172</name>
    <dbReference type="NCBI Taxonomy" id="1423724"/>
    <lineage>
        <taxon>Bacteria</taxon>
        <taxon>Bacillati</taxon>
        <taxon>Bacillota</taxon>
        <taxon>Bacilli</taxon>
        <taxon>Lactobacillales</taxon>
        <taxon>Lactobacillaceae</taxon>
        <taxon>Ligilactobacillus</taxon>
    </lineage>
</organism>
<name>A0A0R1TR96_9LACO</name>
<gene>
    <name evidence="1" type="ORF">FC32_GL000966</name>
</gene>
<proteinExistence type="predicted"/>
<dbReference type="EMBL" id="AZFT01000053">
    <property type="protein sequence ID" value="KRL83705.1"/>
    <property type="molecule type" value="Genomic_DNA"/>
</dbReference>
<dbReference type="RefSeq" id="WP_025086933.1">
    <property type="nucleotide sequence ID" value="NZ_AZFT01000053.1"/>
</dbReference>
<dbReference type="STRING" id="1423724.FC32_GL000966"/>
<dbReference type="Gene3D" id="3.90.1150.60">
    <property type="entry name" value="Methioning gamme-lyase, C-terminal domain"/>
    <property type="match status" value="1"/>
</dbReference>
<accession>A0A0R1TR96</accession>
<dbReference type="Gene3D" id="3.40.640.10">
    <property type="entry name" value="Type I PLP-dependent aspartate aminotransferase-like (Major domain)"/>
    <property type="match status" value="1"/>
</dbReference>
<dbReference type="eggNOG" id="COG4100">
    <property type="taxonomic scope" value="Bacteria"/>
</dbReference>
<evidence type="ECO:0000313" key="1">
    <source>
        <dbReference type="EMBL" id="KRL83705.1"/>
    </source>
</evidence>
<dbReference type="PATRIC" id="fig|1423724.4.peg.1008"/>
<reference evidence="1 2" key="1">
    <citation type="journal article" date="2015" name="Genome Announc.">
        <title>Expanding the biotechnology potential of lactobacilli through comparative genomics of 213 strains and associated genera.</title>
        <authorList>
            <person name="Sun Z."/>
            <person name="Harris H.M."/>
            <person name="McCann A."/>
            <person name="Guo C."/>
            <person name="Argimon S."/>
            <person name="Zhang W."/>
            <person name="Yang X."/>
            <person name="Jeffery I.B."/>
            <person name="Cooney J.C."/>
            <person name="Kagawa T.F."/>
            <person name="Liu W."/>
            <person name="Song Y."/>
            <person name="Salvetti E."/>
            <person name="Wrobel A."/>
            <person name="Rasinkangas P."/>
            <person name="Parkhill J."/>
            <person name="Rea M.C."/>
            <person name="O'Sullivan O."/>
            <person name="Ritari J."/>
            <person name="Douillard F.P."/>
            <person name="Paul Ross R."/>
            <person name="Yang R."/>
            <person name="Briner A.E."/>
            <person name="Felis G.E."/>
            <person name="de Vos W.M."/>
            <person name="Barrangou R."/>
            <person name="Klaenhammer T.R."/>
            <person name="Caufield P.W."/>
            <person name="Cui Y."/>
            <person name="Zhang H."/>
            <person name="O'Toole P.W."/>
        </authorList>
    </citation>
    <scope>NUCLEOTIDE SEQUENCE [LARGE SCALE GENOMIC DNA]</scope>
    <source>
        <strain evidence="1 2">DSM 16634</strain>
    </source>
</reference>
<dbReference type="InterPro" id="IPR015424">
    <property type="entry name" value="PyrdxlP-dep_Trfase"/>
</dbReference>
<dbReference type="InterPro" id="IPR015421">
    <property type="entry name" value="PyrdxlP-dep_Trfase_major"/>
</dbReference>
<dbReference type="PANTHER" id="PTHR46658:SF1">
    <property type="entry name" value="CYS OR MET METABOLISM PYRIDOXAL-PHOSPHATE-DEPENDENT ENZYME"/>
    <property type="match status" value="1"/>
</dbReference>
<dbReference type="Pfam" id="PF06838">
    <property type="entry name" value="Met_gamma_lyase"/>
    <property type="match status" value="1"/>
</dbReference>
<dbReference type="SUPFAM" id="SSF53383">
    <property type="entry name" value="PLP-dependent transferases"/>
    <property type="match status" value="1"/>
</dbReference>
<keyword evidence="2" id="KW-1185">Reference proteome</keyword>